<keyword evidence="2 5" id="KW-0812">Transmembrane</keyword>
<reference evidence="6" key="2">
    <citation type="submission" date="2020-01" db="EMBL/GenBank/DDBJ databases">
        <authorList>
            <person name="Campanaro S."/>
        </authorList>
    </citation>
    <scope>NUCLEOTIDE SEQUENCE</scope>
    <source>
        <strain evidence="6">AS06rmzACSIP_7</strain>
    </source>
</reference>
<dbReference type="HAMAP" id="MF_01600">
    <property type="entry name" value="UPF0182"/>
    <property type="match status" value="1"/>
</dbReference>
<comment type="subcellular location">
    <subcellularLocation>
        <location evidence="5">Cell membrane</location>
        <topology evidence="5">Multi-pass membrane protein</topology>
    </subcellularLocation>
</comment>
<comment type="similarity">
    <text evidence="5">Belongs to the UPF0182 family.</text>
</comment>
<evidence type="ECO:0000256" key="2">
    <source>
        <dbReference type="ARBA" id="ARBA00022692"/>
    </source>
</evidence>
<dbReference type="EMBL" id="JAAYEE010000009">
    <property type="protein sequence ID" value="NLW33943.1"/>
    <property type="molecule type" value="Genomic_DNA"/>
</dbReference>
<feature type="transmembrane region" description="Helical" evidence="5">
    <location>
        <begin position="100"/>
        <end position="119"/>
    </location>
</feature>
<dbReference type="GO" id="GO:0005576">
    <property type="term" value="C:extracellular region"/>
    <property type="evidence" value="ECO:0007669"/>
    <property type="project" value="TreeGrafter"/>
</dbReference>
<dbReference type="InterPro" id="IPR005372">
    <property type="entry name" value="UPF0182"/>
</dbReference>
<dbReference type="GO" id="GO:0005886">
    <property type="term" value="C:plasma membrane"/>
    <property type="evidence" value="ECO:0007669"/>
    <property type="project" value="UniProtKB-SubCell"/>
</dbReference>
<evidence type="ECO:0000256" key="4">
    <source>
        <dbReference type="ARBA" id="ARBA00023136"/>
    </source>
</evidence>
<dbReference type="AlphaFoldDB" id="A0A971M130"/>
<evidence type="ECO:0000256" key="1">
    <source>
        <dbReference type="ARBA" id="ARBA00022475"/>
    </source>
</evidence>
<evidence type="ECO:0000256" key="3">
    <source>
        <dbReference type="ARBA" id="ARBA00022989"/>
    </source>
</evidence>
<sequence>MRFRAGRLLLLALVLVLLFFGSKAVGMYVNWLFFREVGYNAIFLKVLSAEVVTGLVFGIAFCLFVGANILFASGVKVPAVDILFMDRMRIPIDPGKFGRMVKAAGLFVAFLGGALSGLWGSSLWPVVLGFLNSVNTGRTDPIFGKDLSFYLFKLPLYQALNGYTGFLLFLTLILVAAGYVVRGGFFVFGSKISFVKKAKGHLGLLVLLFFVRLAFGFYLDRFETLYSAHSVITGAGYADVHARLMMIGLLVPAAILAGVGASYALLKEKWKVALYPVVGLFVLYVLGVGIYPGIVQSFKVAPNEQAMEEPFIKHHIALTKYGYNLDNVEVVPFDVSFNLTGKDIEKNEAIVKNIRLWDEAPLLKTYSQLQQIRTYYRFNGIDTDRYTINGEYRQVMLSARELSYGDLPSRSWINEKFVFTHGNGIVMGPVSRISKEGLPEFTIKDIPPVSSSNVRVTTPEMYYGNLTSDYVIVNTKVPEFGYPTSEGNVYTSYKGAGGVCLDSLWKRAFFASYFGSAKIILSSEITRESRIIYNRNVTERVHRIAPFLVLDSDPYPVVGEDGKIYWVIDGYTASSLLPYSKPIKSRTNYMRNSVKVVVDAYNGKTDFYLSDPDDVMIRVYGAIFPGTFKPMTEMPADLKKHIRYPRDLFRVQTAMYASFHMNDPKVFYNKEDLWEVPAHDDKAAEPNYLIMKLPEEQKEEFVLLVPYTPAKRDNLAAWFAARCDEPNYGKLLVFTFPRDRLVFGPRQIDARIDQDSYISQQLTLWGQRGSQVIRGKLLIIPIEKSLLYIQPLFLSAETGSGGLPELRRVIVAYENDVIMEENLEQALAALFGTRKTKAPATGVEETAKKTSIQDLAKEAAQVFERARTLQRQGDWAGYGEQQKRLEQILKEMAGR</sequence>
<dbReference type="Proteomes" id="UP000777265">
    <property type="component" value="Unassembled WGS sequence"/>
</dbReference>
<evidence type="ECO:0000256" key="5">
    <source>
        <dbReference type="HAMAP-Rule" id="MF_01600"/>
    </source>
</evidence>
<gene>
    <name evidence="6" type="ORF">GXY80_00475</name>
</gene>
<dbReference type="Pfam" id="PF03699">
    <property type="entry name" value="UPF0182"/>
    <property type="match status" value="1"/>
</dbReference>
<organism evidence="6 7">
    <name type="scientific">Syntrophorhabdus aromaticivorans</name>
    <dbReference type="NCBI Taxonomy" id="328301"/>
    <lineage>
        <taxon>Bacteria</taxon>
        <taxon>Pseudomonadati</taxon>
        <taxon>Thermodesulfobacteriota</taxon>
        <taxon>Syntrophorhabdia</taxon>
        <taxon>Syntrophorhabdales</taxon>
        <taxon>Syntrophorhabdaceae</taxon>
        <taxon>Syntrophorhabdus</taxon>
    </lineage>
</organism>
<name>A0A971M130_9BACT</name>
<feature type="transmembrane region" description="Helical" evidence="5">
    <location>
        <begin position="202"/>
        <end position="219"/>
    </location>
</feature>
<comment type="caution">
    <text evidence="5">Lacks conserved residue(s) required for the propagation of feature annotation.</text>
</comment>
<evidence type="ECO:0000313" key="7">
    <source>
        <dbReference type="Proteomes" id="UP000777265"/>
    </source>
</evidence>
<keyword evidence="3 5" id="KW-1133">Transmembrane helix</keyword>
<feature type="transmembrane region" description="Helical" evidence="5">
    <location>
        <begin position="160"/>
        <end position="181"/>
    </location>
</feature>
<keyword evidence="1 5" id="KW-1003">Cell membrane</keyword>
<feature type="transmembrane region" description="Helical" evidence="5">
    <location>
        <begin position="244"/>
        <end position="266"/>
    </location>
</feature>
<keyword evidence="4 5" id="KW-0472">Membrane</keyword>
<dbReference type="PANTHER" id="PTHR39344">
    <property type="entry name" value="UPF0182 PROTEIN SLL1060"/>
    <property type="match status" value="1"/>
</dbReference>
<proteinExistence type="inferred from homology"/>
<comment type="caution">
    <text evidence="6">The sequence shown here is derived from an EMBL/GenBank/DDBJ whole genome shotgun (WGS) entry which is preliminary data.</text>
</comment>
<feature type="transmembrane region" description="Helical" evidence="5">
    <location>
        <begin position="55"/>
        <end position="79"/>
    </location>
</feature>
<evidence type="ECO:0000313" key="6">
    <source>
        <dbReference type="EMBL" id="NLW33943.1"/>
    </source>
</evidence>
<protein>
    <recommendedName>
        <fullName evidence="5">UPF0182 protein GXY80_00475</fullName>
    </recommendedName>
</protein>
<accession>A0A971M130</accession>
<dbReference type="PANTHER" id="PTHR39344:SF1">
    <property type="entry name" value="UPF0182 PROTEIN SLL1060"/>
    <property type="match status" value="1"/>
</dbReference>
<reference evidence="6" key="1">
    <citation type="journal article" date="2020" name="Biotechnol. Biofuels">
        <title>New insights from the biogas microbiome by comprehensive genome-resolved metagenomics of nearly 1600 species originating from multiple anaerobic digesters.</title>
        <authorList>
            <person name="Campanaro S."/>
            <person name="Treu L."/>
            <person name="Rodriguez-R L.M."/>
            <person name="Kovalovszki A."/>
            <person name="Ziels R.M."/>
            <person name="Maus I."/>
            <person name="Zhu X."/>
            <person name="Kougias P.G."/>
            <person name="Basile A."/>
            <person name="Luo G."/>
            <person name="Schluter A."/>
            <person name="Konstantinidis K.T."/>
            <person name="Angelidaki I."/>
        </authorList>
    </citation>
    <scope>NUCLEOTIDE SEQUENCE</scope>
    <source>
        <strain evidence="6">AS06rmzACSIP_7</strain>
    </source>
</reference>
<feature type="transmembrane region" description="Helical" evidence="5">
    <location>
        <begin position="273"/>
        <end position="294"/>
    </location>
</feature>